<dbReference type="OrthoDB" id="7226353at2"/>
<sequence>MKIRPSIALFYLFLAGVSLPVFAQADDGSSGTVSVCLRTDIAQPAQAMQVVASGTVFTAQTKAGGRKGGEENEALVTTETVTLTHMQPCMDADASSVISHTRHWLVSPVQPQSGVVFHAVGEVSGNGLDTAFDDEGTSFRDIVRAGGITATVHNPLTDAVSLMEGAADLPPNADGEDPAIDDK</sequence>
<evidence type="ECO:0000313" key="3">
    <source>
        <dbReference type="Proteomes" id="UP000093796"/>
    </source>
</evidence>
<dbReference type="PATRIC" id="fig|438.15.peg.1501"/>
<evidence type="ECO:0000256" key="1">
    <source>
        <dbReference type="SAM" id="SignalP"/>
    </source>
</evidence>
<feature type="chain" id="PRO_5008289303" evidence="1">
    <location>
        <begin position="24"/>
        <end position="183"/>
    </location>
</feature>
<protein>
    <submittedName>
        <fullName evidence="2">Uncharacterized protein</fullName>
    </submittedName>
</protein>
<accession>A0A1A0DCC2</accession>
<keyword evidence="1" id="KW-0732">Signal</keyword>
<comment type="caution">
    <text evidence="2">The sequence shown here is derived from an EMBL/GenBank/DDBJ whole genome shotgun (WGS) entry which is preliminary data.</text>
</comment>
<dbReference type="EMBL" id="LYUD01000099">
    <property type="protein sequence ID" value="OAZ72779.1"/>
    <property type="molecule type" value="Genomic_DNA"/>
</dbReference>
<dbReference type="Proteomes" id="UP000093796">
    <property type="component" value="Unassembled WGS sequence"/>
</dbReference>
<reference evidence="2 3" key="1">
    <citation type="submission" date="2016-05" db="EMBL/GenBank/DDBJ databases">
        <title>Genome sequencing of Acetobacter pasteurianus strain SRCM100623.</title>
        <authorList>
            <person name="Song Y.R."/>
        </authorList>
    </citation>
    <scope>NUCLEOTIDE SEQUENCE [LARGE SCALE GENOMIC DNA]</scope>
    <source>
        <strain evidence="2 3">SRCM100623</strain>
    </source>
</reference>
<dbReference type="AlphaFoldDB" id="A0A1A0DCC2"/>
<gene>
    <name evidence="2" type="ORF">SRCM100623_01322</name>
</gene>
<name>A0A1A0DCC2_ACEPA</name>
<proteinExistence type="predicted"/>
<dbReference type="RefSeq" id="WP_003628236.1">
    <property type="nucleotide sequence ID" value="NZ_LYUD01000099.1"/>
</dbReference>
<evidence type="ECO:0000313" key="2">
    <source>
        <dbReference type="EMBL" id="OAZ72779.1"/>
    </source>
</evidence>
<organism evidence="2 3">
    <name type="scientific">Acetobacter pasteurianus</name>
    <name type="common">Acetobacter turbidans</name>
    <dbReference type="NCBI Taxonomy" id="438"/>
    <lineage>
        <taxon>Bacteria</taxon>
        <taxon>Pseudomonadati</taxon>
        <taxon>Pseudomonadota</taxon>
        <taxon>Alphaproteobacteria</taxon>
        <taxon>Acetobacterales</taxon>
        <taxon>Acetobacteraceae</taxon>
        <taxon>Acetobacter</taxon>
    </lineage>
</organism>
<feature type="signal peptide" evidence="1">
    <location>
        <begin position="1"/>
        <end position="23"/>
    </location>
</feature>